<dbReference type="GO" id="GO:0005524">
    <property type="term" value="F:ATP binding"/>
    <property type="evidence" value="ECO:0007669"/>
    <property type="project" value="UniProtKB-KW"/>
</dbReference>
<dbReference type="KEGG" id="srub:C2R22_03495"/>
<dbReference type="EMBL" id="CP026309">
    <property type="protein sequence ID" value="AUV80839.1"/>
    <property type="molecule type" value="Genomic_DNA"/>
</dbReference>
<evidence type="ECO:0000313" key="13">
    <source>
        <dbReference type="Proteomes" id="UP000236584"/>
    </source>
</evidence>
<evidence type="ECO:0000256" key="10">
    <source>
        <dbReference type="SAM" id="MobiDB-lite"/>
    </source>
</evidence>
<dbReference type="InterPro" id="IPR003593">
    <property type="entry name" value="AAA+_ATPase"/>
</dbReference>
<evidence type="ECO:0000256" key="5">
    <source>
        <dbReference type="ARBA" id="ARBA00022741"/>
    </source>
</evidence>
<evidence type="ECO:0000256" key="6">
    <source>
        <dbReference type="ARBA" id="ARBA00022840"/>
    </source>
</evidence>
<gene>
    <name evidence="12" type="ORF">C2R22_03495</name>
</gene>
<dbReference type="OrthoDB" id="35850at2157"/>
<dbReference type="InterPro" id="IPR050095">
    <property type="entry name" value="ECF_ABC_transporter_ATP-bd"/>
</dbReference>
<evidence type="ECO:0000259" key="11">
    <source>
        <dbReference type="PROSITE" id="PS50893"/>
    </source>
</evidence>
<comment type="similarity">
    <text evidence="2">Belongs to the ABC transporter superfamily.</text>
</comment>
<dbReference type="GO" id="GO:0043190">
    <property type="term" value="C:ATP-binding cassette (ABC) transporter complex"/>
    <property type="evidence" value="ECO:0007669"/>
    <property type="project" value="TreeGrafter"/>
</dbReference>
<organism evidence="12 13">
    <name type="scientific">Salinigranum rubrum</name>
    <dbReference type="NCBI Taxonomy" id="755307"/>
    <lineage>
        <taxon>Archaea</taxon>
        <taxon>Methanobacteriati</taxon>
        <taxon>Methanobacteriota</taxon>
        <taxon>Stenosarchaea group</taxon>
        <taxon>Halobacteria</taxon>
        <taxon>Halobacteriales</taxon>
        <taxon>Haloferacaceae</taxon>
        <taxon>Salinigranum</taxon>
    </lineage>
</organism>
<dbReference type="RefSeq" id="WP_103424526.1">
    <property type="nucleotide sequence ID" value="NZ_CP026309.1"/>
</dbReference>
<dbReference type="PANTHER" id="PTHR43553">
    <property type="entry name" value="HEAVY METAL TRANSPORTER"/>
    <property type="match status" value="1"/>
</dbReference>
<dbReference type="GO" id="GO:0016887">
    <property type="term" value="F:ATP hydrolysis activity"/>
    <property type="evidence" value="ECO:0007669"/>
    <property type="project" value="InterPro"/>
</dbReference>
<keyword evidence="5" id="KW-0547">Nucleotide-binding</keyword>
<feature type="region of interest" description="Disordered" evidence="10">
    <location>
        <begin position="282"/>
        <end position="316"/>
    </location>
</feature>
<keyword evidence="6" id="KW-0067">ATP-binding</keyword>
<name>A0A2I8VIF2_9EURY</name>
<reference evidence="12 13" key="1">
    <citation type="submission" date="2018-01" db="EMBL/GenBank/DDBJ databases">
        <title>Complete genome sequence of Salinigranum rubrum GX10T, an extremely halophilic archaeon isolated from a marine solar saltern.</title>
        <authorList>
            <person name="Han S."/>
        </authorList>
    </citation>
    <scope>NUCLEOTIDE SEQUENCE [LARGE SCALE GENOMIC DNA]</scope>
    <source>
        <strain evidence="12 13">GX10</strain>
    </source>
</reference>
<evidence type="ECO:0000256" key="1">
    <source>
        <dbReference type="ARBA" id="ARBA00004202"/>
    </source>
</evidence>
<evidence type="ECO:0000256" key="3">
    <source>
        <dbReference type="ARBA" id="ARBA00022448"/>
    </source>
</evidence>
<comment type="subcellular location">
    <subcellularLocation>
        <location evidence="1">Cell membrane</location>
        <topology evidence="1">Peripheral membrane protein</topology>
    </subcellularLocation>
</comment>
<dbReference type="SMART" id="SM00382">
    <property type="entry name" value="AAA"/>
    <property type="match status" value="2"/>
</dbReference>
<protein>
    <submittedName>
        <fullName evidence="12">ABC transporter</fullName>
    </submittedName>
</protein>
<dbReference type="PROSITE" id="PS50893">
    <property type="entry name" value="ABC_TRANSPORTER_2"/>
    <property type="match status" value="2"/>
</dbReference>
<dbReference type="SUPFAM" id="SSF52540">
    <property type="entry name" value="P-loop containing nucleoside triphosphate hydrolases"/>
    <property type="match status" value="2"/>
</dbReference>
<evidence type="ECO:0000256" key="2">
    <source>
        <dbReference type="ARBA" id="ARBA00005417"/>
    </source>
</evidence>
<accession>A0A2I8VIF2</accession>
<feature type="compositionally biased region" description="Basic and acidic residues" evidence="10">
    <location>
        <begin position="303"/>
        <end position="316"/>
    </location>
</feature>
<feature type="domain" description="ABC transporter" evidence="11">
    <location>
        <begin position="320"/>
        <end position="552"/>
    </location>
</feature>
<evidence type="ECO:0000256" key="8">
    <source>
        <dbReference type="ARBA" id="ARBA00023136"/>
    </source>
</evidence>
<evidence type="ECO:0000313" key="12">
    <source>
        <dbReference type="EMBL" id="AUV80839.1"/>
    </source>
</evidence>
<comment type="function">
    <text evidence="9">Probably part of an ABC transporter complex. Responsible for energy coupling to the transport system.</text>
</comment>
<dbReference type="PROSITE" id="PS00211">
    <property type="entry name" value="ABC_TRANSPORTER_1"/>
    <property type="match status" value="1"/>
</dbReference>
<sequence>MSLIELTDVTFQYGTQPEDEYAVTDVDLSIEEGQFVGVTGQSEAGKATLSRLVSGQIPHFYHGELSGDVTVEGTSTAESTVGELSKKIGYVFENPYDQLTGASSTVLEEVAFGLETHGLTREEMRERAKESLAAIGVEDLVDRDPMQLSGGQCQRVAIASVLAMEPDVLVLQQPTAQLDPEGTEEVFEVVAEMNDRGYTVVMVSHELDRLVPHLDRLVVMDDGRIRFDGPPADVLVDATNEDLPLFVPTPVTVGRRLREAGLVSSDEPVPVTESGCLAELRRVTETPRADGDAAGEFETSSSETDRADGTVDSSETDREVVLDGVHHRYPSGVEALRGVSFSLEAGCVCLIGQNGAGKSTLVKHLNGLLDPTEGTVYVRGADTREHTTAELAHDVGLSFQNPDDQLFHSTVEEEVQYGPKNLDYDSEEVADRTETALDLLGLTERRDENPYDFGEPWRKRVAVASVVAMDTDTVIVDEPTSGQDAPGYEQLGEAVETLVDRGKLVIVVTHDMDFVREHADRTVLLAEGQVIADGDPRHVLGDPDTLAESNVHPPTITRLGLELGVGPTLSLAELFEAVSGGAIDAST</sequence>
<evidence type="ECO:0000256" key="7">
    <source>
        <dbReference type="ARBA" id="ARBA00022967"/>
    </source>
</evidence>
<dbReference type="CDD" id="cd03225">
    <property type="entry name" value="ABC_cobalt_CbiO_domain1"/>
    <property type="match status" value="2"/>
</dbReference>
<dbReference type="GeneID" id="35591122"/>
<dbReference type="AlphaFoldDB" id="A0A2I8VIF2"/>
<keyword evidence="13" id="KW-1185">Reference proteome</keyword>
<dbReference type="Proteomes" id="UP000236584">
    <property type="component" value="Chromosome"/>
</dbReference>
<dbReference type="PANTHER" id="PTHR43553:SF24">
    <property type="entry name" value="ENERGY-COUPLING FACTOR TRANSPORTER ATP-BINDING PROTEIN ECFA1"/>
    <property type="match status" value="1"/>
</dbReference>
<feature type="domain" description="ABC transporter" evidence="11">
    <location>
        <begin position="4"/>
        <end position="247"/>
    </location>
</feature>
<evidence type="ECO:0000256" key="9">
    <source>
        <dbReference type="ARBA" id="ARBA00025157"/>
    </source>
</evidence>
<dbReference type="NCBIfam" id="NF010167">
    <property type="entry name" value="PRK13648.1"/>
    <property type="match status" value="2"/>
</dbReference>
<keyword evidence="4" id="KW-1003">Cell membrane</keyword>
<feature type="compositionally biased region" description="Basic and acidic residues" evidence="10">
    <location>
        <begin position="282"/>
        <end position="291"/>
    </location>
</feature>
<dbReference type="InterPro" id="IPR015856">
    <property type="entry name" value="ABC_transpr_CbiO/EcfA_su"/>
</dbReference>
<dbReference type="Pfam" id="PF00005">
    <property type="entry name" value="ABC_tran"/>
    <property type="match status" value="2"/>
</dbReference>
<dbReference type="InterPro" id="IPR017871">
    <property type="entry name" value="ABC_transporter-like_CS"/>
</dbReference>
<proteinExistence type="inferred from homology"/>
<dbReference type="InterPro" id="IPR003439">
    <property type="entry name" value="ABC_transporter-like_ATP-bd"/>
</dbReference>
<dbReference type="Gene3D" id="3.40.50.300">
    <property type="entry name" value="P-loop containing nucleotide triphosphate hydrolases"/>
    <property type="match status" value="2"/>
</dbReference>
<keyword evidence="7" id="KW-1278">Translocase</keyword>
<dbReference type="GO" id="GO:0042626">
    <property type="term" value="F:ATPase-coupled transmembrane transporter activity"/>
    <property type="evidence" value="ECO:0007669"/>
    <property type="project" value="TreeGrafter"/>
</dbReference>
<dbReference type="FunFam" id="3.40.50.300:FF:000224">
    <property type="entry name" value="Energy-coupling factor transporter ATP-binding protein EcfA"/>
    <property type="match status" value="1"/>
</dbReference>
<dbReference type="InterPro" id="IPR027417">
    <property type="entry name" value="P-loop_NTPase"/>
</dbReference>
<keyword evidence="3" id="KW-0813">Transport</keyword>
<evidence type="ECO:0000256" key="4">
    <source>
        <dbReference type="ARBA" id="ARBA00022475"/>
    </source>
</evidence>
<keyword evidence="8" id="KW-0472">Membrane</keyword>